<comment type="caution">
    <text evidence="1">The sequence shown here is derived from an EMBL/GenBank/DDBJ whole genome shotgun (WGS) entry which is preliminary data.</text>
</comment>
<dbReference type="AlphaFoldDB" id="A0A834SSX5"/>
<evidence type="ECO:0000313" key="1">
    <source>
        <dbReference type="EMBL" id="KAF7808350.1"/>
    </source>
</evidence>
<accession>A0A834SSX5</accession>
<proteinExistence type="predicted"/>
<reference evidence="1" key="1">
    <citation type="submission" date="2020-09" db="EMBL/GenBank/DDBJ databases">
        <title>Genome-Enabled Discovery of Anthraquinone Biosynthesis in Senna tora.</title>
        <authorList>
            <person name="Kang S.-H."/>
            <person name="Pandey R.P."/>
            <person name="Lee C.-M."/>
            <person name="Sim J.-S."/>
            <person name="Jeong J.-T."/>
            <person name="Choi B.-S."/>
            <person name="Jung M."/>
            <person name="Ginzburg D."/>
            <person name="Zhao K."/>
            <person name="Won S.Y."/>
            <person name="Oh T.-J."/>
            <person name="Yu Y."/>
            <person name="Kim N.-H."/>
            <person name="Lee O.R."/>
            <person name="Lee T.-H."/>
            <person name="Bashyal P."/>
            <person name="Kim T.-S."/>
            <person name="Lee W.-H."/>
            <person name="Kawkins C."/>
            <person name="Kim C.-K."/>
            <person name="Kim J.S."/>
            <person name="Ahn B.O."/>
            <person name="Rhee S.Y."/>
            <person name="Sohng J.K."/>
        </authorList>
    </citation>
    <scope>NUCLEOTIDE SEQUENCE</scope>
    <source>
        <tissue evidence="1">Leaf</tissue>
    </source>
</reference>
<evidence type="ECO:0000313" key="2">
    <source>
        <dbReference type="Proteomes" id="UP000634136"/>
    </source>
</evidence>
<organism evidence="1 2">
    <name type="scientific">Senna tora</name>
    <dbReference type="NCBI Taxonomy" id="362788"/>
    <lineage>
        <taxon>Eukaryota</taxon>
        <taxon>Viridiplantae</taxon>
        <taxon>Streptophyta</taxon>
        <taxon>Embryophyta</taxon>
        <taxon>Tracheophyta</taxon>
        <taxon>Spermatophyta</taxon>
        <taxon>Magnoliopsida</taxon>
        <taxon>eudicotyledons</taxon>
        <taxon>Gunneridae</taxon>
        <taxon>Pentapetalae</taxon>
        <taxon>rosids</taxon>
        <taxon>fabids</taxon>
        <taxon>Fabales</taxon>
        <taxon>Fabaceae</taxon>
        <taxon>Caesalpinioideae</taxon>
        <taxon>Cassia clade</taxon>
        <taxon>Senna</taxon>
    </lineage>
</organism>
<keyword evidence="2" id="KW-1185">Reference proteome</keyword>
<dbReference type="EMBL" id="JAAIUW010000011">
    <property type="protein sequence ID" value="KAF7808350.1"/>
    <property type="molecule type" value="Genomic_DNA"/>
</dbReference>
<name>A0A834SSX5_9FABA</name>
<sequence length="30" mass="3426">MVVRRWFDGGSTVDLGALVADVRRWSSFEL</sequence>
<dbReference type="Proteomes" id="UP000634136">
    <property type="component" value="Unassembled WGS sequence"/>
</dbReference>
<gene>
    <name evidence="1" type="ORF">G2W53_035093</name>
</gene>
<protein>
    <submittedName>
        <fullName evidence="1">Uncharacterized protein</fullName>
    </submittedName>
</protein>